<sequence length="79" mass="8952">MGTFLMCGDAIRQVLSHSEDVFPGRYKDDCEAPPCARAGNKYVEQSALMFEFGKLFQWRGSWGIGHTSKKFQSKTVPFE</sequence>
<protein>
    <submittedName>
        <fullName evidence="1">Uncharacterized protein</fullName>
    </submittedName>
</protein>
<name>A0AAW2T4S7_SESRA</name>
<accession>A0AAW2T4S7</accession>
<proteinExistence type="predicted"/>
<dbReference type="AlphaFoldDB" id="A0AAW2T4S7"/>
<organism evidence="1">
    <name type="scientific">Sesamum radiatum</name>
    <name type="common">Black benniseed</name>
    <dbReference type="NCBI Taxonomy" id="300843"/>
    <lineage>
        <taxon>Eukaryota</taxon>
        <taxon>Viridiplantae</taxon>
        <taxon>Streptophyta</taxon>
        <taxon>Embryophyta</taxon>
        <taxon>Tracheophyta</taxon>
        <taxon>Spermatophyta</taxon>
        <taxon>Magnoliopsida</taxon>
        <taxon>eudicotyledons</taxon>
        <taxon>Gunneridae</taxon>
        <taxon>Pentapetalae</taxon>
        <taxon>asterids</taxon>
        <taxon>lamiids</taxon>
        <taxon>Lamiales</taxon>
        <taxon>Pedaliaceae</taxon>
        <taxon>Sesamum</taxon>
    </lineage>
</organism>
<dbReference type="EMBL" id="JACGWJ010000009">
    <property type="protein sequence ID" value="KAL0399749.1"/>
    <property type="molecule type" value="Genomic_DNA"/>
</dbReference>
<evidence type="ECO:0000313" key="1">
    <source>
        <dbReference type="EMBL" id="KAL0399749.1"/>
    </source>
</evidence>
<comment type="caution">
    <text evidence="1">The sequence shown here is derived from an EMBL/GenBank/DDBJ whole genome shotgun (WGS) entry which is preliminary data.</text>
</comment>
<gene>
    <name evidence="1" type="ORF">Sradi_2318200</name>
</gene>
<reference evidence="1" key="1">
    <citation type="submission" date="2020-06" db="EMBL/GenBank/DDBJ databases">
        <authorList>
            <person name="Li T."/>
            <person name="Hu X."/>
            <person name="Zhang T."/>
            <person name="Song X."/>
            <person name="Zhang H."/>
            <person name="Dai N."/>
            <person name="Sheng W."/>
            <person name="Hou X."/>
            <person name="Wei L."/>
        </authorList>
    </citation>
    <scope>NUCLEOTIDE SEQUENCE</scope>
    <source>
        <strain evidence="1">G02</strain>
        <tissue evidence="1">Leaf</tissue>
    </source>
</reference>
<reference evidence="1" key="2">
    <citation type="journal article" date="2024" name="Plant">
        <title>Genomic evolution and insights into agronomic trait innovations of Sesamum species.</title>
        <authorList>
            <person name="Miao H."/>
            <person name="Wang L."/>
            <person name="Qu L."/>
            <person name="Liu H."/>
            <person name="Sun Y."/>
            <person name="Le M."/>
            <person name="Wang Q."/>
            <person name="Wei S."/>
            <person name="Zheng Y."/>
            <person name="Lin W."/>
            <person name="Duan Y."/>
            <person name="Cao H."/>
            <person name="Xiong S."/>
            <person name="Wang X."/>
            <person name="Wei L."/>
            <person name="Li C."/>
            <person name="Ma Q."/>
            <person name="Ju M."/>
            <person name="Zhao R."/>
            <person name="Li G."/>
            <person name="Mu C."/>
            <person name="Tian Q."/>
            <person name="Mei H."/>
            <person name="Zhang T."/>
            <person name="Gao T."/>
            <person name="Zhang H."/>
        </authorList>
    </citation>
    <scope>NUCLEOTIDE SEQUENCE</scope>
    <source>
        <strain evidence="1">G02</strain>
    </source>
</reference>